<organism evidence="2 3">
    <name type="scientific">Penicillium desertorum</name>
    <dbReference type="NCBI Taxonomy" id="1303715"/>
    <lineage>
        <taxon>Eukaryota</taxon>
        <taxon>Fungi</taxon>
        <taxon>Dikarya</taxon>
        <taxon>Ascomycota</taxon>
        <taxon>Pezizomycotina</taxon>
        <taxon>Eurotiomycetes</taxon>
        <taxon>Eurotiomycetidae</taxon>
        <taxon>Eurotiales</taxon>
        <taxon>Aspergillaceae</taxon>
        <taxon>Penicillium</taxon>
    </lineage>
</organism>
<sequence length="288" mass="32857">HFSEFEDEERKQLIADIISQDPSLATILRANSSALWFSDIESLRGFAKVLQENGPTSNRRYRMLTSIDLNDMSGIVASGNQQGPALGRTSPLLEAERQKREDVKIWRHKVDFLALQCLERDNAKCILTRRDQPGLQCAHIVPYKLSGSSALDNTWKWLETFWVKAEVLGGPNHWSLFNTEQLKNQITLGSQEHNYWDNCMFAFRPVRTYQQNTKMDIAFHLLPLREGEKRSDLSHPHPSHPRGYTSPGGNRYPFHCETLHAISSGHIFTVNTANPVTHPLPSEELLTI</sequence>
<accession>A0A9W9WXC0</accession>
<dbReference type="Pfam" id="PF13391">
    <property type="entry name" value="HNH_2"/>
    <property type="match status" value="1"/>
</dbReference>
<proteinExistence type="predicted"/>
<gene>
    <name evidence="2" type="ORF">N7530_003977</name>
</gene>
<reference evidence="2" key="2">
    <citation type="journal article" date="2023" name="IMA Fungus">
        <title>Comparative genomic study of the Penicillium genus elucidates a diverse pangenome and 15 lateral gene transfer events.</title>
        <authorList>
            <person name="Petersen C."/>
            <person name="Sorensen T."/>
            <person name="Nielsen M.R."/>
            <person name="Sondergaard T.E."/>
            <person name="Sorensen J.L."/>
            <person name="Fitzpatrick D.A."/>
            <person name="Frisvad J.C."/>
            <person name="Nielsen K.L."/>
        </authorList>
    </citation>
    <scope>NUCLEOTIDE SEQUENCE</scope>
    <source>
        <strain evidence="2">IBT 17660</strain>
    </source>
</reference>
<evidence type="ECO:0000313" key="3">
    <source>
        <dbReference type="Proteomes" id="UP001147760"/>
    </source>
</evidence>
<reference evidence="2" key="1">
    <citation type="submission" date="2022-12" db="EMBL/GenBank/DDBJ databases">
        <authorList>
            <person name="Petersen C."/>
        </authorList>
    </citation>
    <scope>NUCLEOTIDE SEQUENCE</scope>
    <source>
        <strain evidence="2">IBT 17660</strain>
    </source>
</reference>
<evidence type="ECO:0000259" key="1">
    <source>
        <dbReference type="Pfam" id="PF13391"/>
    </source>
</evidence>
<feature type="domain" description="HNH nuclease" evidence="1">
    <location>
        <begin position="125"/>
        <end position="203"/>
    </location>
</feature>
<dbReference type="OrthoDB" id="5416097at2759"/>
<keyword evidence="3" id="KW-1185">Reference proteome</keyword>
<evidence type="ECO:0000313" key="2">
    <source>
        <dbReference type="EMBL" id="KAJ5478468.1"/>
    </source>
</evidence>
<comment type="caution">
    <text evidence="2">The sequence shown here is derived from an EMBL/GenBank/DDBJ whole genome shotgun (WGS) entry which is preliminary data.</text>
</comment>
<dbReference type="InterPro" id="IPR003615">
    <property type="entry name" value="HNH_nuc"/>
</dbReference>
<feature type="non-terminal residue" evidence="2">
    <location>
        <position position="1"/>
    </location>
</feature>
<dbReference type="Proteomes" id="UP001147760">
    <property type="component" value="Unassembled WGS sequence"/>
</dbReference>
<dbReference type="EMBL" id="JAPWDO010000003">
    <property type="protein sequence ID" value="KAJ5478468.1"/>
    <property type="molecule type" value="Genomic_DNA"/>
</dbReference>
<protein>
    <recommendedName>
        <fullName evidence="1">HNH nuclease domain-containing protein</fullName>
    </recommendedName>
</protein>
<dbReference type="AlphaFoldDB" id="A0A9W9WXC0"/>
<name>A0A9W9WXC0_9EURO</name>